<dbReference type="SUPFAM" id="SSF51004">
    <property type="entry name" value="C-terminal (heme d1) domain of cytochrome cd1-nitrite reductase"/>
    <property type="match status" value="1"/>
</dbReference>
<dbReference type="Pfam" id="PF21783">
    <property type="entry name" value="YNCE"/>
    <property type="match status" value="1"/>
</dbReference>
<organism evidence="4">
    <name type="scientific">Tunturiibacter psychrotolerans</name>
    <dbReference type="NCBI Taxonomy" id="3069686"/>
    <lineage>
        <taxon>Bacteria</taxon>
        <taxon>Pseudomonadati</taxon>
        <taxon>Acidobacteriota</taxon>
        <taxon>Terriglobia</taxon>
        <taxon>Terriglobales</taxon>
        <taxon>Acidobacteriaceae</taxon>
        <taxon>Tunturiibacter</taxon>
    </lineage>
</organism>
<dbReference type="InterPro" id="IPR051200">
    <property type="entry name" value="Host-pathogen_enzymatic-act"/>
</dbReference>
<dbReference type="EMBL" id="CP132942">
    <property type="protein sequence ID" value="XCB33062.1"/>
    <property type="molecule type" value="Genomic_DNA"/>
</dbReference>
<dbReference type="AlphaFoldDB" id="A0AAU7ZQ56"/>
<feature type="chain" id="PRO_5043358408" evidence="2">
    <location>
        <begin position="24"/>
        <end position="370"/>
    </location>
</feature>
<proteinExistence type="predicted"/>
<evidence type="ECO:0000256" key="2">
    <source>
        <dbReference type="SAM" id="SignalP"/>
    </source>
</evidence>
<dbReference type="InterPro" id="IPR011964">
    <property type="entry name" value="YVTN_b-propeller_repeat"/>
</dbReference>
<feature type="signal peptide" evidence="2">
    <location>
        <begin position="1"/>
        <end position="23"/>
    </location>
</feature>
<dbReference type="PANTHER" id="PTHR47197:SF3">
    <property type="entry name" value="DIHYDRO-HEME D1 DEHYDROGENASE"/>
    <property type="match status" value="1"/>
</dbReference>
<name>A0AAU7ZQ56_9BACT</name>
<evidence type="ECO:0000259" key="3">
    <source>
        <dbReference type="Pfam" id="PF21783"/>
    </source>
</evidence>
<dbReference type="KEGG" id="tpsc:RBB77_22030"/>
<dbReference type="InterPro" id="IPR015943">
    <property type="entry name" value="WD40/YVTN_repeat-like_dom_sf"/>
</dbReference>
<dbReference type="PANTHER" id="PTHR47197">
    <property type="entry name" value="PROTEIN NIRF"/>
    <property type="match status" value="1"/>
</dbReference>
<sequence>MASCLRLLFWAFIASLLGGCACGSVCGQALTSVPPLGTLISDRGIVLNAAAHKIYAVDQAHGAVVVINSRTGVATSIATGTRPEAIAVNNATNRIYVVNSGAGNVSVIDGAVDRVTGTIKTDRRPYYIAVNEATNKAYVSNTFSKVMTVLDLSTDTPSDWAIGSGDAVAVDSKSNQVYLLGYEDPNLRIMNGATGEVTREPVGSIHAWALAIDQGIRKLYVTGVGSADVLVVDLESRTHTVIKVGNYPCAIAVNPKTHMAYVTNYADNTVSVIDGVSGKVKGTIPVGSHPQSVAVDPTRARVYVGNMQGNNISVIDASRMKIIQTLPAGSHPYAVVTDPETGAVYAGNMLDPENSEAPVYTAVITAKATK</sequence>
<dbReference type="InterPro" id="IPR011048">
    <property type="entry name" value="Haem_d1_sf"/>
</dbReference>
<feature type="domain" description="YNCE-like beta-propeller" evidence="3">
    <location>
        <begin position="25"/>
        <end position="337"/>
    </location>
</feature>
<dbReference type="PROSITE" id="PS51257">
    <property type="entry name" value="PROKAR_LIPOPROTEIN"/>
    <property type="match status" value="1"/>
</dbReference>
<gene>
    <name evidence="4" type="ORF">RBB77_22030</name>
</gene>
<reference evidence="4" key="1">
    <citation type="submission" date="2023-08" db="EMBL/GenBank/DDBJ databases">
        <authorList>
            <person name="Messyasz A."/>
            <person name="Mannisto M.K."/>
            <person name="Kerkhof L.J."/>
            <person name="Haggblom M."/>
        </authorList>
    </citation>
    <scope>NUCLEOTIDE SEQUENCE</scope>
    <source>
        <strain evidence="4">X5P6</strain>
    </source>
</reference>
<dbReference type="NCBIfam" id="TIGR02276">
    <property type="entry name" value="beta_rpt_yvtn"/>
    <property type="match status" value="3"/>
</dbReference>
<dbReference type="Gene3D" id="2.130.10.10">
    <property type="entry name" value="YVTN repeat-like/Quinoprotein amine dehydrogenase"/>
    <property type="match status" value="2"/>
</dbReference>
<reference evidence="4" key="2">
    <citation type="journal article" date="2024" name="Environ. Microbiol.">
        <title>Genome analysis and description of Tunturibacter gen. nov. expands the diversity of Terriglobia in tundra soils.</title>
        <authorList>
            <person name="Messyasz A."/>
            <person name="Mannisto M.K."/>
            <person name="Kerkhof L.J."/>
            <person name="Haggblom M.M."/>
        </authorList>
    </citation>
    <scope>NUCLEOTIDE SEQUENCE</scope>
    <source>
        <strain evidence="4">X5P6</strain>
    </source>
</reference>
<evidence type="ECO:0000256" key="1">
    <source>
        <dbReference type="ARBA" id="ARBA00022729"/>
    </source>
</evidence>
<protein>
    <submittedName>
        <fullName evidence="4">YncE family protein</fullName>
    </submittedName>
</protein>
<keyword evidence="1 2" id="KW-0732">Signal</keyword>
<accession>A0AAU7ZQ56</accession>
<evidence type="ECO:0000313" key="4">
    <source>
        <dbReference type="EMBL" id="XCB33062.1"/>
    </source>
</evidence>
<dbReference type="InterPro" id="IPR048433">
    <property type="entry name" value="YNCE-like_beta-prop"/>
</dbReference>
<dbReference type="RefSeq" id="WP_353063907.1">
    <property type="nucleotide sequence ID" value="NZ_CP132942.1"/>
</dbReference>